<dbReference type="GO" id="GO:0042732">
    <property type="term" value="P:D-xylose metabolic process"/>
    <property type="evidence" value="ECO:0007669"/>
    <property type="project" value="UniProtKB-KW"/>
</dbReference>
<evidence type="ECO:0000313" key="5">
    <source>
        <dbReference type="EMBL" id="GGA79331.1"/>
    </source>
</evidence>
<keyword evidence="3" id="KW-0119">Carbohydrate metabolism</keyword>
<dbReference type="Pfam" id="PF01047">
    <property type="entry name" value="MarR"/>
    <property type="match status" value="1"/>
</dbReference>
<dbReference type="PANTHER" id="PTHR18964:SF149">
    <property type="entry name" value="BIFUNCTIONAL UDP-N-ACETYLGLUCOSAMINE 2-EPIMERASE_N-ACETYLMANNOSAMINE KINASE"/>
    <property type="match status" value="1"/>
</dbReference>
<dbReference type="AlphaFoldDB" id="A0A916S3J5"/>
<reference evidence="5" key="1">
    <citation type="journal article" date="2014" name="Int. J. Syst. Evol. Microbiol.">
        <title>Complete genome sequence of Corynebacterium casei LMG S-19264T (=DSM 44701T), isolated from a smear-ripened cheese.</title>
        <authorList>
            <consortium name="US DOE Joint Genome Institute (JGI-PGF)"/>
            <person name="Walter F."/>
            <person name="Albersmeier A."/>
            <person name="Kalinowski J."/>
            <person name="Ruckert C."/>
        </authorList>
    </citation>
    <scope>NUCLEOTIDE SEQUENCE</scope>
    <source>
        <strain evidence="5">CGMCC 1.12408</strain>
    </source>
</reference>
<comment type="similarity">
    <text evidence="2">Belongs to the ROK (NagC/XylR) family.</text>
</comment>
<accession>A0A916S3J5</accession>
<evidence type="ECO:0000256" key="1">
    <source>
        <dbReference type="ARBA" id="ARBA00002486"/>
    </source>
</evidence>
<sequence>MNKKRILKYIQQNQGHSRTEIAKALVISKPTVSNIVDELLTEQWIREEESENASSSGGRKPFHIYFNEDAYYVIGMDIGGTTVELAIMNLVGDIKYHTQFPTQPNVGDSFIETLASNTKRLIEESNLEHTMILGMGIGVPGITNVDKGIVIDAPSIGFENIPLKTQLEKLLPFPVYIDNDVNVAVLGEQWKGEGTSCDTFLMITLGTGVGCGIILDGKLYRGASFSAGEIGYMVTDRRIAESNYEHTFKGYGFLDSHVGGPAIARKMEKQTLATGHSAKEVFEQAIEGNPIALEIVEESLSHLAFSLINVISILNPERIILGGGISKSIHYFLPKLRSTIKKHVPIHADIVVTSVENVSMIGAGYLFLKEYESILKD</sequence>
<evidence type="ECO:0000256" key="3">
    <source>
        <dbReference type="ARBA" id="ARBA00022629"/>
    </source>
</evidence>
<dbReference type="Gene3D" id="3.30.420.40">
    <property type="match status" value="2"/>
</dbReference>
<protein>
    <submittedName>
        <fullName evidence="5">Glucokinase</fullName>
    </submittedName>
</protein>
<dbReference type="InterPro" id="IPR000835">
    <property type="entry name" value="HTH_MarR-typ"/>
</dbReference>
<dbReference type="InterPro" id="IPR043129">
    <property type="entry name" value="ATPase_NBD"/>
</dbReference>
<comment type="caution">
    <text evidence="5">The sequence shown here is derived from an EMBL/GenBank/DDBJ whole genome shotgun (WGS) entry which is preliminary data.</text>
</comment>
<dbReference type="Gene3D" id="1.10.10.10">
    <property type="entry name" value="Winged helix-like DNA-binding domain superfamily/Winged helix DNA-binding domain"/>
    <property type="match status" value="1"/>
</dbReference>
<dbReference type="EMBL" id="BMEY01000011">
    <property type="protein sequence ID" value="GGA79331.1"/>
    <property type="molecule type" value="Genomic_DNA"/>
</dbReference>
<dbReference type="Pfam" id="PF00480">
    <property type="entry name" value="ROK"/>
    <property type="match status" value="1"/>
</dbReference>
<comment type="function">
    <text evidence="1">Transcriptional repressor of xylose-utilizing enzymes.</text>
</comment>
<dbReference type="SUPFAM" id="SSF53067">
    <property type="entry name" value="Actin-like ATPase domain"/>
    <property type="match status" value="1"/>
</dbReference>
<evidence type="ECO:0000259" key="4">
    <source>
        <dbReference type="Pfam" id="PF01047"/>
    </source>
</evidence>
<proteinExistence type="inferred from homology"/>
<feature type="domain" description="HTH marR-type" evidence="4">
    <location>
        <begin position="5"/>
        <end position="51"/>
    </location>
</feature>
<evidence type="ECO:0000256" key="2">
    <source>
        <dbReference type="ARBA" id="ARBA00006479"/>
    </source>
</evidence>
<dbReference type="InterPro" id="IPR036390">
    <property type="entry name" value="WH_DNA-bd_sf"/>
</dbReference>
<dbReference type="InterPro" id="IPR000600">
    <property type="entry name" value="ROK"/>
</dbReference>
<evidence type="ECO:0000313" key="6">
    <source>
        <dbReference type="Proteomes" id="UP000613512"/>
    </source>
</evidence>
<name>A0A916S3J5_9BACI</name>
<organism evidence="5 6">
    <name type="scientific">Ornithinibacillus halotolerans</name>
    <dbReference type="NCBI Taxonomy" id="1274357"/>
    <lineage>
        <taxon>Bacteria</taxon>
        <taxon>Bacillati</taxon>
        <taxon>Bacillota</taxon>
        <taxon>Bacilli</taxon>
        <taxon>Bacillales</taxon>
        <taxon>Bacillaceae</taxon>
        <taxon>Ornithinibacillus</taxon>
    </lineage>
</organism>
<dbReference type="RefSeq" id="WP_188384853.1">
    <property type="nucleotide sequence ID" value="NZ_BMEY01000011.1"/>
</dbReference>
<dbReference type="PANTHER" id="PTHR18964">
    <property type="entry name" value="ROK (REPRESSOR, ORF, KINASE) FAMILY"/>
    <property type="match status" value="1"/>
</dbReference>
<reference evidence="5" key="2">
    <citation type="submission" date="2020-09" db="EMBL/GenBank/DDBJ databases">
        <authorList>
            <person name="Sun Q."/>
            <person name="Zhou Y."/>
        </authorList>
    </citation>
    <scope>NUCLEOTIDE SEQUENCE</scope>
    <source>
        <strain evidence="5">CGMCC 1.12408</strain>
    </source>
</reference>
<gene>
    <name evidence="5" type="primary">glcK</name>
    <name evidence="5" type="ORF">GCM10008025_23420</name>
</gene>
<dbReference type="SUPFAM" id="SSF46785">
    <property type="entry name" value="Winged helix' DNA-binding domain"/>
    <property type="match status" value="1"/>
</dbReference>
<keyword evidence="6" id="KW-1185">Reference proteome</keyword>
<dbReference type="Proteomes" id="UP000613512">
    <property type="component" value="Unassembled WGS sequence"/>
</dbReference>
<dbReference type="InterPro" id="IPR036388">
    <property type="entry name" value="WH-like_DNA-bd_sf"/>
</dbReference>
<keyword evidence="3" id="KW-0859">Xylose metabolism</keyword>